<keyword evidence="6" id="KW-1185">Reference proteome</keyword>
<evidence type="ECO:0000256" key="2">
    <source>
        <dbReference type="ARBA" id="ARBA00023004"/>
    </source>
</evidence>
<dbReference type="RefSeq" id="WP_338606448.1">
    <property type="nucleotide sequence ID" value="NZ_AP028679.1"/>
</dbReference>
<evidence type="ECO:0000259" key="4">
    <source>
        <dbReference type="PROSITE" id="PS51379"/>
    </source>
</evidence>
<keyword evidence="2" id="KW-0408">Iron</keyword>
<dbReference type="Gene3D" id="3.30.70.20">
    <property type="match status" value="1"/>
</dbReference>
<keyword evidence="1" id="KW-0479">Metal-binding</keyword>
<dbReference type="InterPro" id="IPR017900">
    <property type="entry name" value="4Fe4S_Fe_S_CS"/>
</dbReference>
<dbReference type="Pfam" id="PF13187">
    <property type="entry name" value="Fer4_9"/>
    <property type="match status" value="1"/>
</dbReference>
<dbReference type="PROSITE" id="PS00198">
    <property type="entry name" value="4FE4S_FER_1"/>
    <property type="match status" value="1"/>
</dbReference>
<dbReference type="GO" id="GO:0046872">
    <property type="term" value="F:metal ion binding"/>
    <property type="evidence" value="ECO:0007669"/>
    <property type="project" value="UniProtKB-KW"/>
</dbReference>
<feature type="domain" description="4Fe-4S ferredoxin-type" evidence="4">
    <location>
        <begin position="40"/>
        <end position="69"/>
    </location>
</feature>
<reference evidence="6" key="1">
    <citation type="journal article" date="2023" name="Arch. Microbiol.">
        <title>Desulfoferula mesophilus gen. nov. sp. nov., a mesophilic sulfate-reducing bacterium isolated from a brackish lake sediment.</title>
        <authorList>
            <person name="Watanabe T."/>
            <person name="Yabe T."/>
            <person name="Tsuji J.M."/>
            <person name="Fukui M."/>
        </authorList>
    </citation>
    <scope>NUCLEOTIDE SEQUENCE [LARGE SCALE GENOMIC DNA]</scope>
    <source>
        <strain evidence="6">12FAK</strain>
    </source>
</reference>
<dbReference type="PROSITE" id="PS51379">
    <property type="entry name" value="4FE4S_FER_2"/>
    <property type="match status" value="2"/>
</dbReference>
<evidence type="ECO:0000313" key="5">
    <source>
        <dbReference type="EMBL" id="BEQ14760.1"/>
    </source>
</evidence>
<evidence type="ECO:0000313" key="6">
    <source>
        <dbReference type="Proteomes" id="UP001366166"/>
    </source>
</evidence>
<organism evidence="5 6">
    <name type="scientific">Desulfoferula mesophila</name>
    <dbReference type="NCBI Taxonomy" id="3058419"/>
    <lineage>
        <taxon>Bacteria</taxon>
        <taxon>Pseudomonadati</taxon>
        <taxon>Thermodesulfobacteriota</taxon>
        <taxon>Desulfarculia</taxon>
        <taxon>Desulfarculales</taxon>
        <taxon>Desulfarculaceae</taxon>
        <taxon>Desulfoferula</taxon>
    </lineage>
</organism>
<keyword evidence="3" id="KW-0411">Iron-sulfur</keyword>
<evidence type="ECO:0000256" key="1">
    <source>
        <dbReference type="ARBA" id="ARBA00022723"/>
    </source>
</evidence>
<sequence length="70" mass="7691">MGYFVEVGISEEKCIGLSACGACVKVCPVSIFEKQGDRPQVADKNVDECILCDQCLERCEPDAISIDKKY</sequence>
<dbReference type="InterPro" id="IPR017896">
    <property type="entry name" value="4Fe4S_Fe-S-bd"/>
</dbReference>
<accession>A0AAU9ED58</accession>
<proteinExistence type="predicted"/>
<dbReference type="GO" id="GO:0051536">
    <property type="term" value="F:iron-sulfur cluster binding"/>
    <property type="evidence" value="ECO:0007669"/>
    <property type="project" value="UniProtKB-KW"/>
</dbReference>
<dbReference type="EMBL" id="AP028679">
    <property type="protein sequence ID" value="BEQ14760.1"/>
    <property type="molecule type" value="Genomic_DNA"/>
</dbReference>
<protein>
    <recommendedName>
        <fullName evidence="4">4Fe-4S ferredoxin-type domain-containing protein</fullName>
    </recommendedName>
</protein>
<evidence type="ECO:0000256" key="3">
    <source>
        <dbReference type="ARBA" id="ARBA00023014"/>
    </source>
</evidence>
<feature type="domain" description="4Fe-4S ferredoxin-type" evidence="4">
    <location>
        <begin position="5"/>
        <end position="37"/>
    </location>
</feature>
<name>A0AAU9ED58_9BACT</name>
<dbReference type="SUPFAM" id="SSF54862">
    <property type="entry name" value="4Fe-4S ferredoxins"/>
    <property type="match status" value="1"/>
</dbReference>
<dbReference type="Proteomes" id="UP001366166">
    <property type="component" value="Chromosome"/>
</dbReference>
<dbReference type="KEGG" id="dmp:FAK_18260"/>
<gene>
    <name evidence="5" type="ORF">FAK_18260</name>
</gene>
<dbReference type="AlphaFoldDB" id="A0AAU9ED58"/>